<dbReference type="Pfam" id="PF16346">
    <property type="entry name" value="GH32_BT1760-like_C"/>
    <property type="match status" value="1"/>
</dbReference>
<evidence type="ECO:0000313" key="8">
    <source>
        <dbReference type="EMBL" id="OGX84212.1"/>
    </source>
</evidence>
<dbReference type="EC" id="3.2.1.26" evidence="2"/>
<dbReference type="InterPro" id="IPR032507">
    <property type="entry name" value="BT1760-like_C"/>
</dbReference>
<dbReference type="SUPFAM" id="SSF49899">
    <property type="entry name" value="Concanavalin A-like lectins/glucanases"/>
    <property type="match status" value="1"/>
</dbReference>
<dbReference type="InterPro" id="IPR013320">
    <property type="entry name" value="ConA-like_dom_sf"/>
</dbReference>
<feature type="domain" description="BT1760-like C-terminal" evidence="7">
    <location>
        <begin position="359"/>
        <end position="530"/>
    </location>
</feature>
<dbReference type="PANTHER" id="PTHR43101:SF1">
    <property type="entry name" value="BETA-FRUCTOSIDASE"/>
    <property type="match status" value="1"/>
</dbReference>
<dbReference type="RefSeq" id="WP_070745950.1">
    <property type="nucleotide sequence ID" value="NZ_MDZA01000407.1"/>
</dbReference>
<dbReference type="InterPro" id="IPR013148">
    <property type="entry name" value="Glyco_hydro_32_N"/>
</dbReference>
<dbReference type="AlphaFoldDB" id="A0A1G1T011"/>
<reference evidence="8 9" key="1">
    <citation type="submission" date="2016-08" db="EMBL/GenBank/DDBJ databases">
        <title>Hymenobacter coccineus sp. nov., Hymenobacter lapidarius sp. nov. and Hymenobacter glacialis sp. nov., isolated from Antarctic soil.</title>
        <authorList>
            <person name="Sedlacek I."/>
            <person name="Kralova S."/>
            <person name="Kyrova K."/>
            <person name="Maslanova I."/>
            <person name="Stankova E."/>
            <person name="Vrbovska V."/>
            <person name="Nemec M."/>
            <person name="Bartak M."/>
            <person name="Svec P."/>
            <person name="Busse H.-J."/>
            <person name="Pantucek R."/>
        </authorList>
    </citation>
    <scope>NUCLEOTIDE SEQUENCE [LARGE SCALE GENOMIC DNA]</scope>
    <source>
        <strain evidence="8 9">CCM 8649</strain>
    </source>
</reference>
<accession>A0A1G1T011</accession>
<keyword evidence="4" id="KW-0326">Glycosidase</keyword>
<name>A0A1G1T011_9BACT</name>
<dbReference type="InterPro" id="IPR001362">
    <property type="entry name" value="Glyco_hydro_32"/>
</dbReference>
<sequence>MKTVFNSALGAAGIALLFLSACKKDNGATLEVADATKPLTAFTCAAPAEGTNYSIYPLGNGGAGVGDVMPYYDAASNTSYIYYLRDIWNDATRQHHPVNAFTTNDFVNYTQTAAGEVLSSNSATCAQDFAIGTGSVVQRNGTYYFFYTGDNPNAAGCTNQKQGILLATATGPGQKFTKQASFATIYAPSNQGYDFNDNFRDPYVYFDAPSNQYLMLVAARKDVGGGNFKGIIAKYTSADLLSWNYQGVLYDGGADNFFNMECPSVFKLGSLYYLLFSDQGSQQVFYRKSSSLNGPWSAPSGTARLDGNGFYAAKFITDKFNDNYLMAWVNRQDGNSDTGNRMFGGNLVVHKLYQQANGDLAVTIPHTLQANLEAKAVPLVKNAQAGDVTSGANNTYTLASTPTFLNSVVFDPIQATHFKVSTTVNYASADKDFGFMLGACDNYNGFYSLRFIPSQNRFSLDKTDRRNVTVSSTTVDVPFKMSPNTDYTVTIVEENSVVVVYLNNTAALTCRVYRAPQSSWGLFADNATATFKNLTVTTSN</sequence>
<dbReference type="SMART" id="SM00640">
    <property type="entry name" value="Glyco_32"/>
    <property type="match status" value="1"/>
</dbReference>
<evidence type="ECO:0000259" key="6">
    <source>
        <dbReference type="Pfam" id="PF00251"/>
    </source>
</evidence>
<dbReference type="GO" id="GO:0004564">
    <property type="term" value="F:beta-fructofuranosidase activity"/>
    <property type="evidence" value="ECO:0007669"/>
    <property type="project" value="UniProtKB-EC"/>
</dbReference>
<evidence type="ECO:0000256" key="5">
    <source>
        <dbReference type="SAM" id="SignalP"/>
    </source>
</evidence>
<proteinExistence type="inferred from homology"/>
<comment type="similarity">
    <text evidence="1">Belongs to the glycosyl hydrolase 32 family.</text>
</comment>
<dbReference type="Proteomes" id="UP000177506">
    <property type="component" value="Unassembled WGS sequence"/>
</dbReference>
<feature type="chain" id="PRO_5009578738" description="beta-fructofuranosidase" evidence="5">
    <location>
        <begin position="24"/>
        <end position="540"/>
    </location>
</feature>
<dbReference type="EMBL" id="MDZA01000407">
    <property type="protein sequence ID" value="OGX84212.1"/>
    <property type="molecule type" value="Genomic_DNA"/>
</dbReference>
<dbReference type="SUPFAM" id="SSF75005">
    <property type="entry name" value="Arabinanase/levansucrase/invertase"/>
    <property type="match status" value="1"/>
</dbReference>
<evidence type="ECO:0000313" key="9">
    <source>
        <dbReference type="Proteomes" id="UP000177506"/>
    </source>
</evidence>
<dbReference type="InterPro" id="IPR023296">
    <property type="entry name" value="Glyco_hydro_beta-prop_sf"/>
</dbReference>
<keyword evidence="3" id="KW-0378">Hydrolase</keyword>
<feature type="signal peptide" evidence="5">
    <location>
        <begin position="1"/>
        <end position="23"/>
    </location>
</feature>
<evidence type="ECO:0000256" key="1">
    <source>
        <dbReference type="ARBA" id="ARBA00009902"/>
    </source>
</evidence>
<dbReference type="InterPro" id="IPR051214">
    <property type="entry name" value="GH32_Enzymes"/>
</dbReference>
<dbReference type="PANTHER" id="PTHR43101">
    <property type="entry name" value="BETA-FRUCTOSIDASE"/>
    <property type="match status" value="1"/>
</dbReference>
<dbReference type="OrthoDB" id="9759709at2"/>
<dbReference type="Gene3D" id="2.60.120.560">
    <property type="entry name" value="Exo-inulinase, domain 1"/>
    <property type="match status" value="1"/>
</dbReference>
<keyword evidence="5" id="KW-0732">Signal</keyword>
<dbReference type="GO" id="GO:0005975">
    <property type="term" value="P:carbohydrate metabolic process"/>
    <property type="evidence" value="ECO:0007669"/>
    <property type="project" value="InterPro"/>
</dbReference>
<evidence type="ECO:0000256" key="4">
    <source>
        <dbReference type="ARBA" id="ARBA00023295"/>
    </source>
</evidence>
<feature type="domain" description="Glycosyl hydrolase family 32 N-terminal" evidence="6">
    <location>
        <begin position="101"/>
        <end position="337"/>
    </location>
</feature>
<gene>
    <name evidence="8" type="ORF">BEN49_11455</name>
</gene>
<organism evidence="8 9">
    <name type="scientific">Hymenobacter coccineus</name>
    <dbReference type="NCBI Taxonomy" id="1908235"/>
    <lineage>
        <taxon>Bacteria</taxon>
        <taxon>Pseudomonadati</taxon>
        <taxon>Bacteroidota</taxon>
        <taxon>Cytophagia</taxon>
        <taxon>Cytophagales</taxon>
        <taxon>Hymenobacteraceae</taxon>
        <taxon>Hymenobacter</taxon>
    </lineage>
</organism>
<evidence type="ECO:0000256" key="2">
    <source>
        <dbReference type="ARBA" id="ARBA00012758"/>
    </source>
</evidence>
<dbReference type="CDD" id="cd08995">
    <property type="entry name" value="GH32_EcAec43-like"/>
    <property type="match status" value="1"/>
</dbReference>
<dbReference type="PROSITE" id="PS51257">
    <property type="entry name" value="PROKAR_LIPOPROTEIN"/>
    <property type="match status" value="1"/>
</dbReference>
<dbReference type="Pfam" id="PF00251">
    <property type="entry name" value="Glyco_hydro_32N"/>
    <property type="match status" value="1"/>
</dbReference>
<evidence type="ECO:0000256" key="3">
    <source>
        <dbReference type="ARBA" id="ARBA00022801"/>
    </source>
</evidence>
<dbReference type="Gene3D" id="2.115.10.20">
    <property type="entry name" value="Glycosyl hydrolase domain, family 43"/>
    <property type="match status" value="1"/>
</dbReference>
<comment type="caution">
    <text evidence="8">The sequence shown here is derived from an EMBL/GenBank/DDBJ whole genome shotgun (WGS) entry which is preliminary data.</text>
</comment>
<evidence type="ECO:0000259" key="7">
    <source>
        <dbReference type="Pfam" id="PF16346"/>
    </source>
</evidence>
<protein>
    <recommendedName>
        <fullName evidence="2">beta-fructofuranosidase</fullName>
        <ecNumber evidence="2">3.2.1.26</ecNumber>
    </recommendedName>
</protein>
<keyword evidence="9" id="KW-1185">Reference proteome</keyword>